<feature type="transmembrane region" description="Helical" evidence="1">
    <location>
        <begin position="6"/>
        <end position="24"/>
    </location>
</feature>
<organism evidence="2">
    <name type="scientific">Glycine max</name>
    <name type="common">Soybean</name>
    <name type="synonym">Glycine hispida</name>
    <dbReference type="NCBI Taxonomy" id="3847"/>
    <lineage>
        <taxon>Eukaryota</taxon>
        <taxon>Viridiplantae</taxon>
        <taxon>Streptophyta</taxon>
        <taxon>Embryophyta</taxon>
        <taxon>Tracheophyta</taxon>
        <taxon>Spermatophyta</taxon>
        <taxon>Magnoliopsida</taxon>
        <taxon>eudicotyledons</taxon>
        <taxon>Gunneridae</taxon>
        <taxon>Pentapetalae</taxon>
        <taxon>rosids</taxon>
        <taxon>fabids</taxon>
        <taxon>Fabales</taxon>
        <taxon>Fabaceae</taxon>
        <taxon>Papilionoideae</taxon>
        <taxon>50 kb inversion clade</taxon>
        <taxon>NPAAA clade</taxon>
        <taxon>indigoferoid/millettioid clade</taxon>
        <taxon>Phaseoleae</taxon>
        <taxon>Glycine</taxon>
        <taxon>Glycine subgen. Soja</taxon>
    </lineage>
</organism>
<reference evidence="2 3" key="1">
    <citation type="journal article" date="2010" name="Nature">
        <title>Genome sequence of the palaeopolyploid soybean.</title>
        <authorList>
            <person name="Schmutz J."/>
            <person name="Cannon S.B."/>
            <person name="Schlueter J."/>
            <person name="Ma J."/>
            <person name="Mitros T."/>
            <person name="Nelson W."/>
            <person name="Hyten D.L."/>
            <person name="Song Q."/>
            <person name="Thelen J.J."/>
            <person name="Cheng J."/>
            <person name="Xu D."/>
            <person name="Hellsten U."/>
            <person name="May G.D."/>
            <person name="Yu Y."/>
            <person name="Sakurai T."/>
            <person name="Umezawa T."/>
            <person name="Bhattacharyya M.K."/>
            <person name="Sandhu D."/>
            <person name="Valliyodan B."/>
            <person name="Lindquist E."/>
            <person name="Peto M."/>
            <person name="Grant D."/>
            <person name="Shu S."/>
            <person name="Goodstein D."/>
            <person name="Barry K."/>
            <person name="Futrell-Griggs M."/>
            <person name="Abernathy B."/>
            <person name="Du J."/>
            <person name="Tian Z."/>
            <person name="Zhu L."/>
            <person name="Gill N."/>
            <person name="Joshi T."/>
            <person name="Libault M."/>
            <person name="Sethuraman A."/>
            <person name="Zhang X.-C."/>
            <person name="Shinozaki K."/>
            <person name="Nguyen H.T."/>
            <person name="Wing R.A."/>
            <person name="Cregan P."/>
            <person name="Specht J."/>
            <person name="Grimwood J."/>
            <person name="Rokhsar D."/>
            <person name="Stacey G."/>
            <person name="Shoemaker R.C."/>
            <person name="Jackson S.A."/>
        </authorList>
    </citation>
    <scope>NUCLEOTIDE SEQUENCE [LARGE SCALE GENOMIC DNA]</scope>
    <source>
        <strain evidence="3">cv. Williams 82</strain>
        <tissue evidence="2">Callus</tissue>
    </source>
</reference>
<feature type="transmembrane region" description="Helical" evidence="1">
    <location>
        <begin position="31"/>
        <end position="49"/>
    </location>
</feature>
<accession>A0A0R0H455</accession>
<evidence type="ECO:0000256" key="1">
    <source>
        <dbReference type="SAM" id="Phobius"/>
    </source>
</evidence>
<protein>
    <submittedName>
        <fullName evidence="2 3">Uncharacterized protein</fullName>
    </submittedName>
</protein>
<dbReference type="EnsemblPlants" id="KRH25485">
    <property type="protein sequence ID" value="KRH25485"/>
    <property type="gene ID" value="GLYMA_12G106700"/>
</dbReference>
<sequence>MVAYELTMFSLSDIFLLTFLVTGVSWRRRLLFIFFMIATVQKLFGEFLILMVPTTSSFLPSNNGFPNNFLHLMEAYLLVLVGGFGELGIQVFNDQAILVIMVLEVSFVILEVNGLWFTRVFVVTLPMFW</sequence>
<dbReference type="Gramene" id="KRH25485">
    <property type="protein sequence ID" value="KRH25485"/>
    <property type="gene ID" value="GLYMA_12G106700"/>
</dbReference>
<feature type="transmembrane region" description="Helical" evidence="1">
    <location>
        <begin position="96"/>
        <end position="117"/>
    </location>
</feature>
<evidence type="ECO:0000313" key="4">
    <source>
        <dbReference type="Proteomes" id="UP000008827"/>
    </source>
</evidence>
<evidence type="ECO:0000313" key="3">
    <source>
        <dbReference type="EnsemblPlants" id="KRH25485"/>
    </source>
</evidence>
<reference evidence="2" key="3">
    <citation type="submission" date="2018-07" db="EMBL/GenBank/DDBJ databases">
        <title>WGS assembly of Glycine max.</title>
        <authorList>
            <person name="Schmutz J."/>
            <person name="Cannon S."/>
            <person name="Schlueter J."/>
            <person name="Ma J."/>
            <person name="Mitros T."/>
            <person name="Nelson W."/>
            <person name="Hyten D."/>
            <person name="Song Q."/>
            <person name="Thelen J."/>
            <person name="Cheng J."/>
            <person name="Xu D."/>
            <person name="Hellsten U."/>
            <person name="May G."/>
            <person name="Yu Y."/>
            <person name="Sakurai T."/>
            <person name="Umezawa T."/>
            <person name="Bhattacharyya M."/>
            <person name="Sandhu D."/>
            <person name="Valliyodan B."/>
            <person name="Lindquist E."/>
            <person name="Peto M."/>
            <person name="Grant D."/>
            <person name="Shu S."/>
            <person name="Goodstein D."/>
            <person name="Barry K."/>
            <person name="Futrell-Griggs M."/>
            <person name="Abernathy B."/>
            <person name="Du J."/>
            <person name="Tian Z."/>
            <person name="Zhu L."/>
            <person name="Gill N."/>
            <person name="Joshi T."/>
            <person name="Libault M."/>
            <person name="Sethuraman A."/>
            <person name="Zhang X."/>
            <person name="Shinozaki K."/>
            <person name="Nguyen H."/>
            <person name="Wing R."/>
            <person name="Cregan P."/>
            <person name="Specht J."/>
            <person name="Grimwood J."/>
            <person name="Rokhsar D."/>
            <person name="Stacey G."/>
            <person name="Shoemaker R."/>
            <person name="Jackson S."/>
        </authorList>
    </citation>
    <scope>NUCLEOTIDE SEQUENCE</scope>
    <source>
        <tissue evidence="2">Callus</tissue>
    </source>
</reference>
<reference evidence="3" key="2">
    <citation type="submission" date="2018-02" db="UniProtKB">
        <authorList>
            <consortium name="EnsemblPlants"/>
        </authorList>
    </citation>
    <scope>IDENTIFICATION</scope>
    <source>
        <strain evidence="3">Williams 82</strain>
    </source>
</reference>
<keyword evidence="1" id="KW-0472">Membrane</keyword>
<dbReference type="Proteomes" id="UP000008827">
    <property type="component" value="Chromosome 12"/>
</dbReference>
<proteinExistence type="predicted"/>
<keyword evidence="1" id="KW-1133">Transmembrane helix</keyword>
<dbReference type="AlphaFoldDB" id="A0A0R0H455"/>
<evidence type="ECO:0000313" key="2">
    <source>
        <dbReference type="EMBL" id="KRH25485.1"/>
    </source>
</evidence>
<dbReference type="EMBL" id="CM000845">
    <property type="protein sequence ID" value="KRH25485.1"/>
    <property type="molecule type" value="Genomic_DNA"/>
</dbReference>
<dbReference type="KEGG" id="gmx:102659636"/>
<feature type="transmembrane region" description="Helical" evidence="1">
    <location>
        <begin position="69"/>
        <end position="89"/>
    </location>
</feature>
<keyword evidence="1" id="KW-0812">Transmembrane</keyword>
<name>A0A0R0H455_SOYBN</name>
<dbReference type="GeneID" id="102659636"/>
<gene>
    <name evidence="3" type="primary">LOC102659636</name>
    <name evidence="2" type="ORF">GLYMA_12G106700</name>
</gene>
<keyword evidence="4" id="KW-1185">Reference proteome</keyword>
<dbReference type="RefSeq" id="XP_006592411.1">
    <property type="nucleotide sequence ID" value="XM_006592348.3"/>
</dbReference>